<dbReference type="InterPro" id="IPR011009">
    <property type="entry name" value="Kinase-like_dom_sf"/>
</dbReference>
<dbReference type="PANTHER" id="PTHR43289">
    <property type="entry name" value="MITOGEN-ACTIVATED PROTEIN KINASE KINASE KINASE 20-RELATED"/>
    <property type="match status" value="1"/>
</dbReference>
<feature type="compositionally biased region" description="Low complexity" evidence="5">
    <location>
        <begin position="352"/>
        <end position="389"/>
    </location>
</feature>
<keyword evidence="1" id="KW-0808">Transferase</keyword>
<feature type="transmembrane region" description="Helical" evidence="6">
    <location>
        <begin position="500"/>
        <end position="522"/>
    </location>
</feature>
<dbReference type="Pfam" id="PF00069">
    <property type="entry name" value="Pkinase"/>
    <property type="match status" value="1"/>
</dbReference>
<protein>
    <submittedName>
        <fullName evidence="8">Serine/threonine protein kinase</fullName>
    </submittedName>
</protein>
<proteinExistence type="predicted"/>
<dbReference type="Gene3D" id="3.30.200.20">
    <property type="entry name" value="Phosphorylase Kinase, domain 1"/>
    <property type="match status" value="1"/>
</dbReference>
<keyword evidence="2" id="KW-0547">Nucleotide-binding</keyword>
<keyword evidence="4" id="KW-0067">ATP-binding</keyword>
<dbReference type="GO" id="GO:0005524">
    <property type="term" value="F:ATP binding"/>
    <property type="evidence" value="ECO:0007669"/>
    <property type="project" value="UniProtKB-KW"/>
</dbReference>
<evidence type="ECO:0000256" key="2">
    <source>
        <dbReference type="ARBA" id="ARBA00022741"/>
    </source>
</evidence>
<keyword evidence="9" id="KW-1185">Reference proteome</keyword>
<feature type="region of interest" description="Disordered" evidence="5">
    <location>
        <begin position="339"/>
        <end position="400"/>
    </location>
</feature>
<dbReference type="Gene3D" id="1.10.510.10">
    <property type="entry name" value="Transferase(Phosphotransferase) domain 1"/>
    <property type="match status" value="1"/>
</dbReference>
<dbReference type="SUPFAM" id="SSF56112">
    <property type="entry name" value="Protein kinase-like (PK-like)"/>
    <property type="match status" value="1"/>
</dbReference>
<evidence type="ECO:0000256" key="1">
    <source>
        <dbReference type="ARBA" id="ARBA00022679"/>
    </source>
</evidence>
<dbReference type="PANTHER" id="PTHR43289:SF34">
    <property type="entry name" value="SERINE_THREONINE-PROTEIN KINASE YBDM-RELATED"/>
    <property type="match status" value="1"/>
</dbReference>
<dbReference type="PROSITE" id="PS00108">
    <property type="entry name" value="PROTEIN_KINASE_ST"/>
    <property type="match status" value="1"/>
</dbReference>
<dbReference type="EMBL" id="FTNI01000013">
    <property type="protein sequence ID" value="SIR70747.1"/>
    <property type="molecule type" value="Genomic_DNA"/>
</dbReference>
<evidence type="ECO:0000259" key="7">
    <source>
        <dbReference type="PROSITE" id="PS50011"/>
    </source>
</evidence>
<dbReference type="InterPro" id="IPR008271">
    <property type="entry name" value="Ser/Thr_kinase_AS"/>
</dbReference>
<evidence type="ECO:0000313" key="9">
    <source>
        <dbReference type="Proteomes" id="UP000186096"/>
    </source>
</evidence>
<keyword evidence="6" id="KW-0812">Transmembrane</keyword>
<name>A0A1N7D4S3_9ACTN</name>
<dbReference type="GO" id="GO:0004674">
    <property type="term" value="F:protein serine/threonine kinase activity"/>
    <property type="evidence" value="ECO:0007669"/>
    <property type="project" value="UniProtKB-KW"/>
</dbReference>
<sequence length="619" mass="63528">MAGSPLRAGDPEQLGDYRLISRLGEGGQGVVYLGETPAGEKVAVKVVRARPSIGVPVSLARELAAVRQVAEFCTARIVDARLDAAMPYIVSEFVDGLSLQQVIENGGPMKGAALHRLAIGTITALAAVHGAGVVHRDFKPSNVLVGPDGPRVIDFGIARLIDASATTGYAAGTPSYMGPEHFRGDRIGPPADVFAWASTITYAATGAPPFGRDTPAAVAYRIMQGEPVLGDLAGGLRDLVARCLDKDPARRPTAREVLLSLLDDVPSSGEDVAALQMGRQAAAGQAPRLLAAETTSGGQHRLPRRALLAGTGAVVAALAGTWIAVARLPGRTATGGVPLSASGPGASPVPIAASGSPSLAGPSGGSTASNSASAASTPGGTASPSAGPARTAEPSPVAAPRTPAELGAAIDAAATATPSASFTCSGAFTQSDTYLRADGRFTHDPAGRYDSDSYEMRVSYPGSDRKRVVVIADDVHLPHGEKLPLDLDPQGQAADGRDSAAAGAALFILVGSIPTILTLVGATPRVYRSGKDGRTYSGGVQVADAGYELRQFLASWMSPARGLDRSRISYVVTLGQEDLPVRFVFTWKASVPQLGLLSSSFTTSYRGWGPARPIVAPVR</sequence>
<feature type="domain" description="Protein kinase" evidence="7">
    <location>
        <begin position="17"/>
        <end position="262"/>
    </location>
</feature>
<dbReference type="CDD" id="cd14014">
    <property type="entry name" value="STKc_PknB_like"/>
    <property type="match status" value="1"/>
</dbReference>
<organism evidence="8 9">
    <name type="scientific">Microbispora rosea</name>
    <dbReference type="NCBI Taxonomy" id="58117"/>
    <lineage>
        <taxon>Bacteria</taxon>
        <taxon>Bacillati</taxon>
        <taxon>Actinomycetota</taxon>
        <taxon>Actinomycetes</taxon>
        <taxon>Streptosporangiales</taxon>
        <taxon>Streptosporangiaceae</taxon>
        <taxon>Microbispora</taxon>
    </lineage>
</organism>
<dbReference type="STRING" id="58117.SAMN05421833_113125"/>
<accession>A0A1N7D4S3</accession>
<dbReference type="Proteomes" id="UP000186096">
    <property type="component" value="Unassembled WGS sequence"/>
</dbReference>
<dbReference type="PROSITE" id="PS50011">
    <property type="entry name" value="PROTEIN_KINASE_DOM"/>
    <property type="match status" value="1"/>
</dbReference>
<evidence type="ECO:0000256" key="6">
    <source>
        <dbReference type="SAM" id="Phobius"/>
    </source>
</evidence>
<keyword evidence="3 8" id="KW-0418">Kinase</keyword>
<evidence type="ECO:0000256" key="5">
    <source>
        <dbReference type="SAM" id="MobiDB-lite"/>
    </source>
</evidence>
<keyword evidence="6" id="KW-0472">Membrane</keyword>
<keyword evidence="6" id="KW-1133">Transmembrane helix</keyword>
<evidence type="ECO:0000256" key="3">
    <source>
        <dbReference type="ARBA" id="ARBA00022777"/>
    </source>
</evidence>
<evidence type="ECO:0000313" key="8">
    <source>
        <dbReference type="EMBL" id="SIR70747.1"/>
    </source>
</evidence>
<gene>
    <name evidence="8" type="ORF">SAMN05421833_113125</name>
</gene>
<dbReference type="AlphaFoldDB" id="A0A1N7D4S3"/>
<evidence type="ECO:0000256" key="4">
    <source>
        <dbReference type="ARBA" id="ARBA00022840"/>
    </source>
</evidence>
<reference evidence="9" key="1">
    <citation type="submission" date="2017-01" db="EMBL/GenBank/DDBJ databases">
        <authorList>
            <person name="Varghese N."/>
            <person name="Submissions S."/>
        </authorList>
    </citation>
    <scope>NUCLEOTIDE SEQUENCE [LARGE SCALE GENOMIC DNA]</scope>
    <source>
        <strain evidence="9">ATCC 12950</strain>
    </source>
</reference>
<keyword evidence="8" id="KW-0723">Serine/threonine-protein kinase</keyword>
<dbReference type="InterPro" id="IPR000719">
    <property type="entry name" value="Prot_kinase_dom"/>
</dbReference>